<dbReference type="InterPro" id="IPR009229">
    <property type="entry name" value="AgrD"/>
</dbReference>
<accession>A0A413CRF4</accession>
<dbReference type="AlphaFoldDB" id="A0A413CRF4"/>
<gene>
    <name evidence="1" type="ORF">DWV56_10245</name>
</gene>
<comment type="caution">
    <text evidence="1">The sequence shown here is derived from an EMBL/GenBank/DDBJ whole genome shotgun (WGS) entry which is preliminary data.</text>
</comment>
<dbReference type="NCBIfam" id="TIGR04223">
    <property type="entry name" value="quorum_AgrD"/>
    <property type="match status" value="1"/>
</dbReference>
<dbReference type="RefSeq" id="WP_118357704.1">
    <property type="nucleotide sequence ID" value="NZ_CAUWDM010000007.1"/>
</dbReference>
<sequence>MSTFNEYILNIYINLIHFIVKFNINSTCYMFHGQPIEPDSLKRYKKAKKINQNWSPQQG</sequence>
<evidence type="ECO:0000313" key="2">
    <source>
        <dbReference type="Proteomes" id="UP000284651"/>
    </source>
</evidence>
<evidence type="ECO:0000313" key="1">
    <source>
        <dbReference type="EMBL" id="RGW72764.1"/>
    </source>
</evidence>
<protein>
    <submittedName>
        <fullName evidence="1">Cyclic lactone autoinducer peptide</fullName>
    </submittedName>
</protein>
<dbReference type="EMBL" id="QSAT01000039">
    <property type="protein sequence ID" value="RGW72764.1"/>
    <property type="molecule type" value="Genomic_DNA"/>
</dbReference>
<organism evidence="1 2">
    <name type="scientific">Holdemanella biformis</name>
    <dbReference type="NCBI Taxonomy" id="1735"/>
    <lineage>
        <taxon>Bacteria</taxon>
        <taxon>Bacillati</taxon>
        <taxon>Bacillota</taxon>
        <taxon>Erysipelotrichia</taxon>
        <taxon>Erysipelotrichales</taxon>
        <taxon>Erysipelotrichaceae</taxon>
        <taxon>Holdemanella</taxon>
    </lineage>
</organism>
<name>A0A413CRF4_9FIRM</name>
<reference evidence="1 2" key="1">
    <citation type="submission" date="2018-08" db="EMBL/GenBank/DDBJ databases">
        <title>A genome reference for cultivated species of the human gut microbiota.</title>
        <authorList>
            <person name="Zou Y."/>
            <person name="Xue W."/>
            <person name="Luo G."/>
        </authorList>
    </citation>
    <scope>NUCLEOTIDE SEQUENCE [LARGE SCALE GENOMIC DNA]</scope>
    <source>
        <strain evidence="1 2">AF10-31</strain>
    </source>
</reference>
<dbReference type="Proteomes" id="UP000284651">
    <property type="component" value="Unassembled WGS sequence"/>
</dbReference>
<proteinExistence type="predicted"/>